<keyword evidence="1" id="KW-1133">Transmembrane helix</keyword>
<name>A0AAW1Q2T0_9CHLO</name>
<feature type="transmembrane region" description="Helical" evidence="1">
    <location>
        <begin position="174"/>
        <end position="197"/>
    </location>
</feature>
<gene>
    <name evidence="2" type="ORF">WJX73_006905</name>
</gene>
<keyword evidence="3" id="KW-1185">Reference proteome</keyword>
<keyword evidence="1" id="KW-0472">Membrane</keyword>
<feature type="transmembrane region" description="Helical" evidence="1">
    <location>
        <begin position="111"/>
        <end position="130"/>
    </location>
</feature>
<comment type="caution">
    <text evidence="2">The sequence shown here is derived from an EMBL/GenBank/DDBJ whole genome shotgun (WGS) entry which is preliminary data.</text>
</comment>
<evidence type="ECO:0000313" key="2">
    <source>
        <dbReference type="EMBL" id="KAK9815075.1"/>
    </source>
</evidence>
<feature type="transmembrane region" description="Helical" evidence="1">
    <location>
        <begin position="70"/>
        <end position="90"/>
    </location>
</feature>
<organism evidence="2 3">
    <name type="scientific">Symbiochloris irregularis</name>
    <dbReference type="NCBI Taxonomy" id="706552"/>
    <lineage>
        <taxon>Eukaryota</taxon>
        <taxon>Viridiplantae</taxon>
        <taxon>Chlorophyta</taxon>
        <taxon>core chlorophytes</taxon>
        <taxon>Trebouxiophyceae</taxon>
        <taxon>Trebouxiales</taxon>
        <taxon>Trebouxiaceae</taxon>
        <taxon>Symbiochloris</taxon>
    </lineage>
</organism>
<dbReference type="Proteomes" id="UP001465755">
    <property type="component" value="Unassembled WGS sequence"/>
</dbReference>
<feature type="transmembrane region" description="Helical" evidence="1">
    <location>
        <begin position="40"/>
        <end position="58"/>
    </location>
</feature>
<evidence type="ECO:0000313" key="3">
    <source>
        <dbReference type="Proteomes" id="UP001465755"/>
    </source>
</evidence>
<feature type="transmembrane region" description="Helical" evidence="1">
    <location>
        <begin position="142"/>
        <end position="162"/>
    </location>
</feature>
<proteinExistence type="predicted"/>
<evidence type="ECO:0000256" key="1">
    <source>
        <dbReference type="SAM" id="Phobius"/>
    </source>
</evidence>
<keyword evidence="1" id="KW-0812">Transmembrane</keyword>
<protein>
    <submittedName>
        <fullName evidence="2">Uncharacterized protein</fullName>
    </submittedName>
</protein>
<sequence>MLSSHISQQDIADSSVQLFTAILARTLLGKRFTKLQHGSLVLVVSGLVVRAAASGSVLPSAASPDSSRQLYGAVATLASALTYSMMNMMYDYTVQTTENPPPHPVMMAHMARIGLIANGLYTAAFTLPHWDELVGAHLHASPGGLAGAVALLLVFGALYNLHGTVQGRAFRLEGALGIALVNSMRGSTVAVLASALYCSASKPEACLTLLPSISAAMITLGGVLWVVHGASPKGALARELKRLESKATV</sequence>
<feature type="transmembrane region" description="Helical" evidence="1">
    <location>
        <begin position="209"/>
        <end position="228"/>
    </location>
</feature>
<accession>A0AAW1Q2T0</accession>
<dbReference type="AlphaFoldDB" id="A0AAW1Q2T0"/>
<dbReference type="EMBL" id="JALJOQ010000001">
    <property type="protein sequence ID" value="KAK9815075.1"/>
    <property type="molecule type" value="Genomic_DNA"/>
</dbReference>
<reference evidence="2 3" key="1">
    <citation type="journal article" date="2024" name="Nat. Commun.">
        <title>Phylogenomics reveals the evolutionary origins of lichenization in chlorophyte algae.</title>
        <authorList>
            <person name="Puginier C."/>
            <person name="Libourel C."/>
            <person name="Otte J."/>
            <person name="Skaloud P."/>
            <person name="Haon M."/>
            <person name="Grisel S."/>
            <person name="Petersen M."/>
            <person name="Berrin J.G."/>
            <person name="Delaux P.M."/>
            <person name="Dal Grande F."/>
            <person name="Keller J."/>
        </authorList>
    </citation>
    <scope>NUCLEOTIDE SEQUENCE [LARGE SCALE GENOMIC DNA]</scope>
    <source>
        <strain evidence="2 3">SAG 2036</strain>
    </source>
</reference>